<evidence type="ECO:0000256" key="7">
    <source>
        <dbReference type="ARBA" id="ARBA00022737"/>
    </source>
</evidence>
<dbReference type="Pfam" id="PF04548">
    <property type="entry name" value="AIG1"/>
    <property type="match status" value="1"/>
</dbReference>
<dbReference type="Gene3D" id="3.40.50.300">
    <property type="entry name" value="P-loop containing nucleotide triphosphate hydrolases"/>
    <property type="match status" value="1"/>
</dbReference>
<proteinExistence type="inferred from homology"/>
<feature type="compositionally biased region" description="Polar residues" evidence="16">
    <location>
        <begin position="269"/>
        <end position="289"/>
    </location>
</feature>
<keyword evidence="6" id="KW-0963">Cytoplasm</keyword>
<comment type="similarity">
    <text evidence="5">Belongs to the TRAFAC class TrmE-Era-EngA-EngB-Septin-like GTPase superfamily. AIG1/Toc34/Toc159-like paraseptin GTPase family. IAN subfamily.</text>
</comment>
<protein>
    <recommendedName>
        <fullName evidence="14">GTPase IMAP family member 8</fullName>
    </recommendedName>
    <alternativeName>
        <fullName evidence="15">Immune-associated nucleotide-binding protein 9</fullName>
    </alternativeName>
</protein>
<keyword evidence="11" id="KW-0496">Mitochondrion</keyword>
<evidence type="ECO:0000256" key="1">
    <source>
        <dbReference type="ARBA" id="ARBA00004173"/>
    </source>
</evidence>
<dbReference type="SUPFAM" id="SSF52540">
    <property type="entry name" value="P-loop containing nucleoside triphosphate hydrolases"/>
    <property type="match status" value="1"/>
</dbReference>
<evidence type="ECO:0000256" key="11">
    <source>
        <dbReference type="ARBA" id="ARBA00023128"/>
    </source>
</evidence>
<accession>A0A8T2KYZ2</accession>
<evidence type="ECO:0000256" key="16">
    <source>
        <dbReference type="SAM" id="MobiDB-lite"/>
    </source>
</evidence>
<dbReference type="InterPro" id="IPR027417">
    <property type="entry name" value="P-loop_NTPase"/>
</dbReference>
<dbReference type="PANTHER" id="PTHR10903">
    <property type="entry name" value="GTPASE, IMAP FAMILY MEMBER-RELATED"/>
    <property type="match status" value="1"/>
</dbReference>
<reference evidence="18 19" key="1">
    <citation type="submission" date="2021-07" db="EMBL/GenBank/DDBJ databases">
        <authorList>
            <person name="Imarazene B."/>
            <person name="Zahm M."/>
            <person name="Klopp C."/>
            <person name="Cabau C."/>
            <person name="Beille S."/>
            <person name="Jouanno E."/>
            <person name="Castinel A."/>
            <person name="Lluch J."/>
            <person name="Gil L."/>
            <person name="Kuchtly C."/>
            <person name="Lopez Roques C."/>
            <person name="Donnadieu C."/>
            <person name="Parrinello H."/>
            <person name="Journot L."/>
            <person name="Du K."/>
            <person name="Schartl M."/>
            <person name="Retaux S."/>
            <person name="Guiguen Y."/>
        </authorList>
    </citation>
    <scope>NUCLEOTIDE SEQUENCE [LARGE SCALE GENOMIC DNA]</scope>
    <source>
        <strain evidence="18">Pach_M1</strain>
        <tissue evidence="18">Testis</tissue>
    </source>
</reference>
<keyword evidence="10" id="KW-0333">Golgi apparatus</keyword>
<feature type="domain" description="AIG1-type G" evidence="17">
    <location>
        <begin position="20"/>
        <end position="226"/>
    </location>
</feature>
<feature type="compositionally biased region" description="Basic and acidic residues" evidence="16">
    <location>
        <begin position="228"/>
        <end position="250"/>
    </location>
</feature>
<name>A0A8T2KYZ2_ASTMX</name>
<dbReference type="AlphaFoldDB" id="A0A8T2KYZ2"/>
<evidence type="ECO:0000313" key="18">
    <source>
        <dbReference type="EMBL" id="KAG9263887.1"/>
    </source>
</evidence>
<evidence type="ECO:0000256" key="2">
    <source>
        <dbReference type="ARBA" id="ARBA00004240"/>
    </source>
</evidence>
<dbReference type="GO" id="GO:0005783">
    <property type="term" value="C:endoplasmic reticulum"/>
    <property type="evidence" value="ECO:0007669"/>
    <property type="project" value="UniProtKB-SubCell"/>
</dbReference>
<evidence type="ECO:0000256" key="10">
    <source>
        <dbReference type="ARBA" id="ARBA00023034"/>
    </source>
</evidence>
<keyword evidence="12" id="KW-0342">GTP-binding</keyword>
<evidence type="ECO:0000256" key="12">
    <source>
        <dbReference type="ARBA" id="ARBA00023134"/>
    </source>
</evidence>
<dbReference type="GO" id="GO:0005794">
    <property type="term" value="C:Golgi apparatus"/>
    <property type="evidence" value="ECO:0007669"/>
    <property type="project" value="UniProtKB-SubCell"/>
</dbReference>
<organism evidence="18 19">
    <name type="scientific">Astyanax mexicanus</name>
    <name type="common">Blind cave fish</name>
    <name type="synonym">Astyanax fasciatus mexicanus</name>
    <dbReference type="NCBI Taxonomy" id="7994"/>
    <lineage>
        <taxon>Eukaryota</taxon>
        <taxon>Metazoa</taxon>
        <taxon>Chordata</taxon>
        <taxon>Craniata</taxon>
        <taxon>Vertebrata</taxon>
        <taxon>Euteleostomi</taxon>
        <taxon>Actinopterygii</taxon>
        <taxon>Neopterygii</taxon>
        <taxon>Teleostei</taxon>
        <taxon>Ostariophysi</taxon>
        <taxon>Characiformes</taxon>
        <taxon>Characoidei</taxon>
        <taxon>Acestrorhamphidae</taxon>
        <taxon>Acestrorhamphinae</taxon>
        <taxon>Astyanax</taxon>
    </lineage>
</organism>
<evidence type="ECO:0000256" key="14">
    <source>
        <dbReference type="ARBA" id="ARBA00073539"/>
    </source>
</evidence>
<dbReference type="GO" id="GO:0005525">
    <property type="term" value="F:GTP binding"/>
    <property type="evidence" value="ECO:0007669"/>
    <property type="project" value="UniProtKB-KW"/>
</dbReference>
<dbReference type="PROSITE" id="PS51720">
    <property type="entry name" value="G_AIG1"/>
    <property type="match status" value="1"/>
</dbReference>
<dbReference type="InterPro" id="IPR045058">
    <property type="entry name" value="GIMA/IAN/Toc"/>
</dbReference>
<dbReference type="FunFam" id="3.40.50.300:FF:000536">
    <property type="entry name" value="GTPase IMAP family member 8"/>
    <property type="match status" value="1"/>
</dbReference>
<dbReference type="InterPro" id="IPR006703">
    <property type="entry name" value="G_AIG1"/>
</dbReference>
<evidence type="ECO:0000256" key="15">
    <source>
        <dbReference type="ARBA" id="ARBA00077278"/>
    </source>
</evidence>
<dbReference type="OrthoDB" id="8964039at2759"/>
<dbReference type="EMBL" id="JAICCE010000019">
    <property type="protein sequence ID" value="KAG9263887.1"/>
    <property type="molecule type" value="Genomic_DNA"/>
</dbReference>
<evidence type="ECO:0000256" key="13">
    <source>
        <dbReference type="ARBA" id="ARBA00056809"/>
    </source>
</evidence>
<dbReference type="GO" id="GO:0005829">
    <property type="term" value="C:cytosol"/>
    <property type="evidence" value="ECO:0007669"/>
    <property type="project" value="UniProtKB-SubCell"/>
</dbReference>
<keyword evidence="7" id="KW-0677">Repeat</keyword>
<keyword evidence="8" id="KW-0547">Nucleotide-binding</keyword>
<dbReference type="Proteomes" id="UP000752171">
    <property type="component" value="Unassembled WGS sequence"/>
</dbReference>
<feature type="region of interest" description="Disordered" evidence="16">
    <location>
        <begin position="228"/>
        <end position="289"/>
    </location>
</feature>
<comment type="function">
    <text evidence="13">Exerts an anti-apoptotic effect in the immune system and is involved in responses to infections.</text>
</comment>
<evidence type="ECO:0000256" key="8">
    <source>
        <dbReference type="ARBA" id="ARBA00022741"/>
    </source>
</evidence>
<evidence type="ECO:0000256" key="9">
    <source>
        <dbReference type="ARBA" id="ARBA00022824"/>
    </source>
</evidence>
<comment type="subcellular location">
    <subcellularLocation>
        <location evidence="3">Cytoplasm</location>
        <location evidence="3">Cytosol</location>
    </subcellularLocation>
    <subcellularLocation>
        <location evidence="2">Endoplasmic reticulum</location>
    </subcellularLocation>
    <subcellularLocation>
        <location evidence="4">Golgi apparatus</location>
    </subcellularLocation>
    <subcellularLocation>
        <location evidence="1">Mitochondrion</location>
    </subcellularLocation>
</comment>
<dbReference type="GO" id="GO:0005739">
    <property type="term" value="C:mitochondrion"/>
    <property type="evidence" value="ECO:0007669"/>
    <property type="project" value="UniProtKB-SubCell"/>
</dbReference>
<comment type="caution">
    <text evidence="18">The sequence shown here is derived from an EMBL/GenBank/DDBJ whole genome shotgun (WGS) entry which is preliminary data.</text>
</comment>
<keyword evidence="9" id="KW-0256">Endoplasmic reticulum</keyword>
<evidence type="ECO:0000259" key="17">
    <source>
        <dbReference type="PROSITE" id="PS51720"/>
    </source>
</evidence>
<evidence type="ECO:0000313" key="19">
    <source>
        <dbReference type="Proteomes" id="UP000752171"/>
    </source>
</evidence>
<evidence type="ECO:0000256" key="6">
    <source>
        <dbReference type="ARBA" id="ARBA00022490"/>
    </source>
</evidence>
<evidence type="ECO:0000256" key="4">
    <source>
        <dbReference type="ARBA" id="ARBA00004555"/>
    </source>
</evidence>
<evidence type="ECO:0000256" key="3">
    <source>
        <dbReference type="ARBA" id="ARBA00004514"/>
    </source>
</evidence>
<gene>
    <name evidence="18" type="primary">GIMAP2</name>
    <name evidence="18" type="ORF">AMEX_G22034</name>
</gene>
<evidence type="ECO:0000256" key="5">
    <source>
        <dbReference type="ARBA" id="ARBA00008535"/>
    </source>
</evidence>
<sequence>MAEAGGSDGQSLQSLSLLPSMSLNLVLIGEREAGKSAVGNAILGTSAFDQVGTKTRASVQREGTVRGRHVVVVDTPGWEWFNLGGSLASPRNVRKEMLASMKLCQPGAHALLLVVPLSFSFSGRERRVVEEHVELFGPDAWNHTLVLFTVKDTKLLRCSRLQEEVEDNGELKQLVEKCGGRYHALYRQTSSGEPDLVAELLAKIEEMVVTANEKAMLLSERVLELAKQREKEEESREEEERKEREEEVKRWRAAQTKTWDRGEKLSWNKGLTHQGSPTAEQTFICCKTQ</sequence>
<dbReference type="PANTHER" id="PTHR10903:SF107">
    <property type="entry name" value="GTPASE IMAP FAMILY MEMBER 4-LIKE-RELATED"/>
    <property type="match status" value="1"/>
</dbReference>